<evidence type="ECO:0000313" key="1">
    <source>
        <dbReference type="EMBL" id="MED6175767.1"/>
    </source>
</evidence>
<organism evidence="1 2">
    <name type="scientific">Stylosanthes scabra</name>
    <dbReference type="NCBI Taxonomy" id="79078"/>
    <lineage>
        <taxon>Eukaryota</taxon>
        <taxon>Viridiplantae</taxon>
        <taxon>Streptophyta</taxon>
        <taxon>Embryophyta</taxon>
        <taxon>Tracheophyta</taxon>
        <taxon>Spermatophyta</taxon>
        <taxon>Magnoliopsida</taxon>
        <taxon>eudicotyledons</taxon>
        <taxon>Gunneridae</taxon>
        <taxon>Pentapetalae</taxon>
        <taxon>rosids</taxon>
        <taxon>fabids</taxon>
        <taxon>Fabales</taxon>
        <taxon>Fabaceae</taxon>
        <taxon>Papilionoideae</taxon>
        <taxon>50 kb inversion clade</taxon>
        <taxon>dalbergioids sensu lato</taxon>
        <taxon>Dalbergieae</taxon>
        <taxon>Pterocarpus clade</taxon>
        <taxon>Stylosanthes</taxon>
    </lineage>
</organism>
<dbReference type="EMBL" id="JASCZI010152253">
    <property type="protein sequence ID" value="MED6175767.1"/>
    <property type="molecule type" value="Genomic_DNA"/>
</dbReference>
<dbReference type="Proteomes" id="UP001341840">
    <property type="component" value="Unassembled WGS sequence"/>
</dbReference>
<name>A0ABU6VS16_9FABA</name>
<evidence type="ECO:0000313" key="2">
    <source>
        <dbReference type="Proteomes" id="UP001341840"/>
    </source>
</evidence>
<protein>
    <submittedName>
        <fullName evidence="1">Uncharacterized protein</fullName>
    </submittedName>
</protein>
<sequence>ETRHSPPARHRSVRLGQQVEINEGMELVVAMDEVEEASKITAYQQRMMNNHPAFAT</sequence>
<feature type="non-terminal residue" evidence="1">
    <location>
        <position position="1"/>
    </location>
</feature>
<proteinExistence type="predicted"/>
<accession>A0ABU6VS16</accession>
<gene>
    <name evidence="1" type="ORF">PIB30_081431</name>
</gene>
<comment type="caution">
    <text evidence="1">The sequence shown here is derived from an EMBL/GenBank/DDBJ whole genome shotgun (WGS) entry which is preliminary data.</text>
</comment>
<keyword evidence="2" id="KW-1185">Reference proteome</keyword>
<reference evidence="1 2" key="1">
    <citation type="journal article" date="2023" name="Plants (Basel)">
        <title>Bridging the Gap: Combining Genomics and Transcriptomics Approaches to Understand Stylosanthes scabra, an Orphan Legume from the Brazilian Caatinga.</title>
        <authorList>
            <person name="Ferreira-Neto J.R.C."/>
            <person name="da Silva M.D."/>
            <person name="Binneck E."/>
            <person name="de Melo N.F."/>
            <person name="da Silva R.H."/>
            <person name="de Melo A.L.T.M."/>
            <person name="Pandolfi V."/>
            <person name="Bustamante F.O."/>
            <person name="Brasileiro-Vidal A.C."/>
            <person name="Benko-Iseppon A.M."/>
        </authorList>
    </citation>
    <scope>NUCLEOTIDE SEQUENCE [LARGE SCALE GENOMIC DNA]</scope>
    <source>
        <tissue evidence="1">Leaves</tissue>
    </source>
</reference>